<evidence type="ECO:0000256" key="10">
    <source>
        <dbReference type="PROSITE-ProRule" id="PRU00076"/>
    </source>
</evidence>
<name>A0AAJ7TUR6_PETMA</name>
<dbReference type="PROSITE" id="PS00022">
    <property type="entry name" value="EGF_1"/>
    <property type="match status" value="1"/>
</dbReference>
<evidence type="ECO:0000256" key="3">
    <source>
        <dbReference type="ARBA" id="ARBA00022692"/>
    </source>
</evidence>
<accession>A0AAJ7TUR6</accession>
<dbReference type="CDD" id="cd00104">
    <property type="entry name" value="KAZAL_FS"/>
    <property type="match status" value="2"/>
</dbReference>
<dbReference type="Gene3D" id="2.10.25.10">
    <property type="entry name" value="Laminin"/>
    <property type="match status" value="1"/>
</dbReference>
<feature type="compositionally biased region" description="Basic residues" evidence="11">
    <location>
        <begin position="53"/>
        <end position="62"/>
    </location>
</feature>
<feature type="region of interest" description="Disordered" evidence="11">
    <location>
        <begin position="202"/>
        <end position="222"/>
    </location>
</feature>
<dbReference type="GO" id="GO:0006950">
    <property type="term" value="P:response to stress"/>
    <property type="evidence" value="ECO:0007669"/>
    <property type="project" value="UniProtKB-ARBA"/>
</dbReference>
<feature type="region of interest" description="Disordered" evidence="11">
    <location>
        <begin position="1"/>
        <end position="71"/>
    </location>
</feature>
<evidence type="ECO:0000256" key="12">
    <source>
        <dbReference type="SAM" id="Phobius"/>
    </source>
</evidence>
<dbReference type="SMART" id="SM00280">
    <property type="entry name" value="KAZAL"/>
    <property type="match status" value="2"/>
</dbReference>
<protein>
    <submittedName>
        <fullName evidence="16">Tomoregulin-1-like</fullName>
    </submittedName>
</protein>
<feature type="domain" description="EGF-like" evidence="13">
    <location>
        <begin position="323"/>
        <end position="363"/>
    </location>
</feature>
<evidence type="ECO:0000259" key="14">
    <source>
        <dbReference type="PROSITE" id="PS51465"/>
    </source>
</evidence>
<dbReference type="FunFam" id="3.30.60.30:FF:000002">
    <property type="entry name" value="tomoregulin-2 isoform X1"/>
    <property type="match status" value="1"/>
</dbReference>
<dbReference type="PROSITE" id="PS51465">
    <property type="entry name" value="KAZAL_2"/>
    <property type="match status" value="2"/>
</dbReference>
<dbReference type="AlphaFoldDB" id="A0AAJ7TUR6"/>
<comment type="similarity">
    <text evidence="9">Belongs to the tomoregulin family.</text>
</comment>
<keyword evidence="4" id="KW-0732">Signal</keyword>
<evidence type="ECO:0000256" key="7">
    <source>
        <dbReference type="ARBA" id="ARBA00023136"/>
    </source>
</evidence>
<evidence type="ECO:0000256" key="4">
    <source>
        <dbReference type="ARBA" id="ARBA00022729"/>
    </source>
</evidence>
<dbReference type="PANTHER" id="PTHR21632">
    <property type="entry name" value="REGULATORY PROTEIN ZESTE"/>
    <property type="match status" value="1"/>
</dbReference>
<evidence type="ECO:0000256" key="5">
    <source>
        <dbReference type="ARBA" id="ARBA00022737"/>
    </source>
</evidence>
<evidence type="ECO:0000256" key="8">
    <source>
        <dbReference type="ARBA" id="ARBA00023157"/>
    </source>
</evidence>
<feature type="transmembrane region" description="Helical" evidence="12">
    <location>
        <begin position="378"/>
        <end position="403"/>
    </location>
</feature>
<evidence type="ECO:0000313" key="16">
    <source>
        <dbReference type="RefSeq" id="XP_032824442.1"/>
    </source>
</evidence>
<feature type="compositionally biased region" description="Low complexity" evidence="11">
    <location>
        <begin position="8"/>
        <end position="47"/>
    </location>
</feature>
<keyword evidence="7 12" id="KW-0472">Membrane</keyword>
<evidence type="ECO:0000256" key="2">
    <source>
        <dbReference type="ARBA" id="ARBA00022536"/>
    </source>
</evidence>
<feature type="disulfide bond" evidence="10">
    <location>
        <begin position="353"/>
        <end position="362"/>
    </location>
</feature>
<evidence type="ECO:0000256" key="9">
    <source>
        <dbReference type="ARBA" id="ARBA00038484"/>
    </source>
</evidence>
<reference evidence="16" key="1">
    <citation type="submission" date="2025-08" db="UniProtKB">
        <authorList>
            <consortium name="RefSeq"/>
        </authorList>
    </citation>
    <scope>IDENTIFICATION</scope>
    <source>
        <tissue evidence="16">Sperm</tissue>
    </source>
</reference>
<evidence type="ECO:0000313" key="15">
    <source>
        <dbReference type="Proteomes" id="UP001318040"/>
    </source>
</evidence>
<dbReference type="PROSITE" id="PS01186">
    <property type="entry name" value="EGF_2"/>
    <property type="match status" value="1"/>
</dbReference>
<dbReference type="SUPFAM" id="SSF57196">
    <property type="entry name" value="EGF/Laminin"/>
    <property type="match status" value="1"/>
</dbReference>
<dbReference type="InterPro" id="IPR002350">
    <property type="entry name" value="Kazal_dom"/>
</dbReference>
<keyword evidence="15" id="KW-1185">Reference proteome</keyword>
<dbReference type="GO" id="GO:0005886">
    <property type="term" value="C:plasma membrane"/>
    <property type="evidence" value="ECO:0007669"/>
    <property type="project" value="TreeGrafter"/>
</dbReference>
<evidence type="ECO:0000256" key="6">
    <source>
        <dbReference type="ARBA" id="ARBA00022989"/>
    </source>
</evidence>
<evidence type="ECO:0000259" key="13">
    <source>
        <dbReference type="PROSITE" id="PS50026"/>
    </source>
</evidence>
<feature type="domain" description="Kazal-like" evidence="14">
    <location>
        <begin position="243"/>
        <end position="291"/>
    </location>
</feature>
<comment type="subcellular location">
    <subcellularLocation>
        <location evidence="1">Membrane</location>
        <topology evidence="1">Single-pass type I membrane protein</topology>
    </subcellularLocation>
</comment>
<proteinExistence type="inferred from homology"/>
<dbReference type="Pfam" id="PF07648">
    <property type="entry name" value="Kazal_2"/>
    <property type="match status" value="2"/>
</dbReference>
<dbReference type="InterPro" id="IPR036058">
    <property type="entry name" value="Kazal_dom_sf"/>
</dbReference>
<dbReference type="SUPFAM" id="SSF100895">
    <property type="entry name" value="Kazal-type serine protease inhibitors"/>
    <property type="match status" value="2"/>
</dbReference>
<keyword evidence="6 12" id="KW-1133">Transmembrane helix</keyword>
<dbReference type="Proteomes" id="UP001318040">
    <property type="component" value="Chromosome 2"/>
</dbReference>
<gene>
    <name evidence="16" type="primary">LOC116950629</name>
</gene>
<keyword evidence="2 10" id="KW-0245">EGF-like domain</keyword>
<dbReference type="InterPro" id="IPR000742">
    <property type="entry name" value="EGF"/>
</dbReference>
<keyword evidence="8 10" id="KW-1015">Disulfide bond</keyword>
<keyword evidence="5" id="KW-0677">Repeat</keyword>
<comment type="caution">
    <text evidence="10">Lacks conserved residue(s) required for the propagation of feature annotation.</text>
</comment>
<dbReference type="Gene3D" id="3.30.60.30">
    <property type="match status" value="2"/>
</dbReference>
<dbReference type="PROSITE" id="PS50026">
    <property type="entry name" value="EGF_3"/>
    <property type="match status" value="1"/>
</dbReference>
<feature type="domain" description="Kazal-like" evidence="14">
    <location>
        <begin position="150"/>
        <end position="198"/>
    </location>
</feature>
<organism evidence="15 16">
    <name type="scientific">Petromyzon marinus</name>
    <name type="common">Sea lamprey</name>
    <dbReference type="NCBI Taxonomy" id="7757"/>
    <lineage>
        <taxon>Eukaryota</taxon>
        <taxon>Metazoa</taxon>
        <taxon>Chordata</taxon>
        <taxon>Craniata</taxon>
        <taxon>Vertebrata</taxon>
        <taxon>Cyclostomata</taxon>
        <taxon>Hyperoartia</taxon>
        <taxon>Petromyzontiformes</taxon>
        <taxon>Petromyzontidae</taxon>
        <taxon>Petromyzon</taxon>
    </lineage>
</organism>
<sequence>MMVSVHTRQQQQQQQQEQQQQEQQQQQQEHQQQEQQQQQQEQQQQEEAQQEARRHRHARRRRQWGEATMEGGGLPSALWRAALLVGALVAVAEAQGGRGSSSPGCKGKGKHGNCADYNEREGGAELSSCDDSSCRYGGVCTEVGDDVACVCSGFQCSTEYSPVCGSNGDTYQSDCFMRQAACKRQEDISAATDGPCYAVETGSGSADGDAEGSGRGSTRRTGSCSRCRFGAECDDDAEDVGCVCNIDCTGHNYNPVCASDGNSYDNPCLVREASCMRQELIEVKYLGRCQVETPVRKLDENHRYNPDVKGNKDERKEEVYKSPQAPCPDKFKEYCTHGKCEYTYSLREATCQCDSGYTGHRCDKELNILYVIPSGEKLHYVLIAAIVGAVQIAIIIAIVICIVRKCGKRKRGRPQKHSLGHFNSDCGTTASSLMI</sequence>
<dbReference type="RefSeq" id="XP_032824442.1">
    <property type="nucleotide sequence ID" value="XM_032968551.1"/>
</dbReference>
<keyword evidence="3 12" id="KW-0812">Transmembrane</keyword>
<evidence type="ECO:0000256" key="1">
    <source>
        <dbReference type="ARBA" id="ARBA00004479"/>
    </source>
</evidence>
<dbReference type="KEGG" id="pmrn:116950629"/>
<evidence type="ECO:0000256" key="11">
    <source>
        <dbReference type="SAM" id="MobiDB-lite"/>
    </source>
</evidence>
<dbReference type="PANTHER" id="PTHR21632:SF3">
    <property type="entry name" value="TOMOREGULIN-1"/>
    <property type="match status" value="1"/>
</dbReference>